<comment type="caution">
    <text evidence="11">The sequence shown here is derived from an EMBL/GenBank/DDBJ whole genome shotgun (WGS) entry which is preliminary data.</text>
</comment>
<dbReference type="Pfam" id="PF21088">
    <property type="entry name" value="MS_channel_1st"/>
    <property type="match status" value="1"/>
</dbReference>
<sequence length="372" mass="42214">MNQAIESISELINAKIWIDIVISLGVLFLFLAIRKIFTTYVFKIILRYAQTRNTETLAQVLLAFEKPFRWLIAFLGIMLAIKYFPFELIAESTATKIIRTVFIILATWGLINISAIWSILFPRVIKRFDLEVDQIVLPFFTKLMKVILFTLCVSIIAEEWGFNVNGFVAGLGLGGLAFALAAKDTVSNFFGGLVIITEKPFTIGDWIKTPSVEGTVEDISFRSTSVRTFAQALVTVPNATLSNESITNWSKMGKRQVAFHLGLTYDTPRKKLETVVRRIELMLSENEEVDNDTILARFDRFNDSSLDVYLYFFTKATSFKDYLDIKEDVNFKIMDILEQEGVSIAFPTRTLVVQSASANVEEELLKQTRQQG</sequence>
<dbReference type="AlphaFoldDB" id="A0A372LJ43"/>
<dbReference type="Gene3D" id="3.30.70.100">
    <property type="match status" value="1"/>
</dbReference>
<dbReference type="EMBL" id="QVTE01000051">
    <property type="protein sequence ID" value="RFU66427.1"/>
    <property type="molecule type" value="Genomic_DNA"/>
</dbReference>
<dbReference type="OrthoDB" id="9809206at2"/>
<keyword evidence="5 7" id="KW-1133">Transmembrane helix</keyword>
<dbReference type="InterPro" id="IPR045042">
    <property type="entry name" value="YnaI-like"/>
</dbReference>
<comment type="similarity">
    <text evidence="2">Belongs to the MscS (TC 1.A.23) family.</text>
</comment>
<keyword evidence="6 7" id="KW-0472">Membrane</keyword>
<dbReference type="PANTHER" id="PTHR43634:SF2">
    <property type="entry name" value="LOW CONDUCTANCE MECHANOSENSITIVE CHANNEL YNAI"/>
    <property type="match status" value="1"/>
</dbReference>
<organism evidence="11 12">
    <name type="scientific">Peribacillus saganii</name>
    <dbReference type="NCBI Taxonomy" id="2303992"/>
    <lineage>
        <taxon>Bacteria</taxon>
        <taxon>Bacillati</taxon>
        <taxon>Bacillota</taxon>
        <taxon>Bacilli</taxon>
        <taxon>Bacillales</taxon>
        <taxon>Bacillaceae</taxon>
        <taxon>Peribacillus</taxon>
    </lineage>
</organism>
<dbReference type="PANTHER" id="PTHR43634">
    <property type="entry name" value="OW CONDUCTANCE MECHANOSENSITIVE CHANNEL"/>
    <property type="match status" value="1"/>
</dbReference>
<dbReference type="InterPro" id="IPR010920">
    <property type="entry name" value="LSM_dom_sf"/>
</dbReference>
<name>A0A372LJ43_9BACI</name>
<feature type="transmembrane region" description="Helical" evidence="7">
    <location>
        <begin position="67"/>
        <end position="85"/>
    </location>
</feature>
<feature type="transmembrane region" description="Helical" evidence="7">
    <location>
        <begin position="162"/>
        <end position="182"/>
    </location>
</feature>
<evidence type="ECO:0000256" key="2">
    <source>
        <dbReference type="ARBA" id="ARBA00008017"/>
    </source>
</evidence>
<evidence type="ECO:0000256" key="5">
    <source>
        <dbReference type="ARBA" id="ARBA00022989"/>
    </source>
</evidence>
<accession>A0A372LJ43</accession>
<keyword evidence="12" id="KW-1185">Reference proteome</keyword>
<dbReference type="Gene3D" id="2.30.30.60">
    <property type="match status" value="1"/>
</dbReference>
<evidence type="ECO:0000259" key="8">
    <source>
        <dbReference type="Pfam" id="PF00924"/>
    </source>
</evidence>
<dbReference type="Pfam" id="PF00924">
    <property type="entry name" value="MS_channel_2nd"/>
    <property type="match status" value="1"/>
</dbReference>
<evidence type="ECO:0000256" key="6">
    <source>
        <dbReference type="ARBA" id="ARBA00023136"/>
    </source>
</evidence>
<feature type="transmembrane region" description="Helical" evidence="7">
    <location>
        <begin position="97"/>
        <end position="123"/>
    </location>
</feature>
<evidence type="ECO:0000313" key="11">
    <source>
        <dbReference type="EMBL" id="RFU66427.1"/>
    </source>
</evidence>
<dbReference type="GO" id="GO:0005886">
    <property type="term" value="C:plasma membrane"/>
    <property type="evidence" value="ECO:0007669"/>
    <property type="project" value="UniProtKB-SubCell"/>
</dbReference>
<protein>
    <submittedName>
        <fullName evidence="11">Mechanosensitive ion channel family protein</fullName>
    </submittedName>
</protein>
<proteinExistence type="inferred from homology"/>
<dbReference type="GO" id="GO:0055085">
    <property type="term" value="P:transmembrane transport"/>
    <property type="evidence" value="ECO:0007669"/>
    <property type="project" value="InterPro"/>
</dbReference>
<evidence type="ECO:0000256" key="4">
    <source>
        <dbReference type="ARBA" id="ARBA00022692"/>
    </source>
</evidence>
<dbReference type="Proteomes" id="UP000264541">
    <property type="component" value="Unassembled WGS sequence"/>
</dbReference>
<gene>
    <name evidence="11" type="ORF">D0469_17510</name>
</gene>
<keyword evidence="4 7" id="KW-0812">Transmembrane</keyword>
<feature type="transmembrane region" description="Helical" evidence="7">
    <location>
        <begin position="20"/>
        <end position="46"/>
    </location>
</feature>
<dbReference type="Pfam" id="PF21082">
    <property type="entry name" value="MS_channel_3rd"/>
    <property type="match status" value="1"/>
</dbReference>
<evidence type="ECO:0000259" key="10">
    <source>
        <dbReference type="Pfam" id="PF21088"/>
    </source>
</evidence>
<evidence type="ECO:0000256" key="3">
    <source>
        <dbReference type="ARBA" id="ARBA00022475"/>
    </source>
</evidence>
<evidence type="ECO:0000256" key="7">
    <source>
        <dbReference type="SAM" id="Phobius"/>
    </source>
</evidence>
<dbReference type="SUPFAM" id="SSF82689">
    <property type="entry name" value="Mechanosensitive channel protein MscS (YggB), C-terminal domain"/>
    <property type="match status" value="1"/>
</dbReference>
<evidence type="ECO:0000259" key="9">
    <source>
        <dbReference type="Pfam" id="PF21082"/>
    </source>
</evidence>
<feature type="domain" description="Mechanosensitive ion channel transmembrane helices 2/3" evidence="10">
    <location>
        <begin position="142"/>
        <end position="183"/>
    </location>
</feature>
<comment type="subcellular location">
    <subcellularLocation>
        <location evidence="1">Cell membrane</location>
        <topology evidence="1">Multi-pass membrane protein</topology>
    </subcellularLocation>
</comment>
<reference evidence="11 12" key="1">
    <citation type="submission" date="2018-08" db="EMBL/GenBank/DDBJ databases">
        <title>Bacillus chawlae sp. nov., Bacillus glennii sp. nov., and Bacillus saganii sp. nov. Isolated from the Vehicle Assembly Building at Kennedy Space Center where the Viking Spacecraft were Assembled.</title>
        <authorList>
            <person name="Seuylemezian A."/>
            <person name="Vaishampayan P."/>
        </authorList>
    </citation>
    <scope>NUCLEOTIDE SEQUENCE [LARGE SCALE GENOMIC DNA]</scope>
    <source>
        <strain evidence="11 12">V47-23a</strain>
    </source>
</reference>
<dbReference type="Gene3D" id="1.10.287.1260">
    <property type="match status" value="1"/>
</dbReference>
<feature type="domain" description="Mechanosensitive ion channel MscS C-terminal" evidence="9">
    <location>
        <begin position="259"/>
        <end position="344"/>
    </location>
</feature>
<dbReference type="InterPro" id="IPR006685">
    <property type="entry name" value="MscS_channel_2nd"/>
</dbReference>
<dbReference type="RefSeq" id="WP_117328011.1">
    <property type="nucleotide sequence ID" value="NZ_QVTE01000051.1"/>
</dbReference>
<dbReference type="InterPro" id="IPR011014">
    <property type="entry name" value="MscS_channel_TM-2"/>
</dbReference>
<dbReference type="InterPro" id="IPR023408">
    <property type="entry name" value="MscS_beta-dom_sf"/>
</dbReference>
<feature type="domain" description="Mechanosensitive ion channel MscS" evidence="8">
    <location>
        <begin position="184"/>
        <end position="251"/>
    </location>
</feature>
<dbReference type="SUPFAM" id="SSF50182">
    <property type="entry name" value="Sm-like ribonucleoproteins"/>
    <property type="match status" value="1"/>
</dbReference>
<dbReference type="SUPFAM" id="SSF82861">
    <property type="entry name" value="Mechanosensitive channel protein MscS (YggB), transmembrane region"/>
    <property type="match status" value="1"/>
</dbReference>
<dbReference type="InterPro" id="IPR049278">
    <property type="entry name" value="MS_channel_C"/>
</dbReference>
<evidence type="ECO:0000256" key="1">
    <source>
        <dbReference type="ARBA" id="ARBA00004651"/>
    </source>
</evidence>
<dbReference type="InterPro" id="IPR049142">
    <property type="entry name" value="MS_channel_1st"/>
</dbReference>
<keyword evidence="3" id="KW-1003">Cell membrane</keyword>
<feature type="transmembrane region" description="Helical" evidence="7">
    <location>
        <begin position="135"/>
        <end position="156"/>
    </location>
</feature>
<evidence type="ECO:0000313" key="12">
    <source>
        <dbReference type="Proteomes" id="UP000264541"/>
    </source>
</evidence>
<dbReference type="InterPro" id="IPR011066">
    <property type="entry name" value="MscS_channel_C_sf"/>
</dbReference>